<evidence type="ECO:0000256" key="3">
    <source>
        <dbReference type="PROSITE-ProRule" id="PRU00339"/>
    </source>
</evidence>
<keyword evidence="2 3" id="KW-0802">TPR repeat</keyword>
<dbReference type="Gene3D" id="1.25.40.10">
    <property type="entry name" value="Tetratricopeptide repeat domain"/>
    <property type="match status" value="5"/>
</dbReference>
<dbReference type="SUPFAM" id="SSF48452">
    <property type="entry name" value="TPR-like"/>
    <property type="match status" value="3"/>
</dbReference>
<proteinExistence type="predicted"/>
<feature type="domain" description="Cytochrome c-type biogenesis protein H TPR" evidence="4">
    <location>
        <begin position="185"/>
        <end position="296"/>
    </location>
</feature>
<dbReference type="InterPro" id="IPR051012">
    <property type="entry name" value="CellSynth/LPSAsmb/PSIAsmb"/>
</dbReference>
<feature type="repeat" description="TPR" evidence="3">
    <location>
        <begin position="56"/>
        <end position="89"/>
    </location>
</feature>
<evidence type="ECO:0000259" key="4">
    <source>
        <dbReference type="Pfam" id="PF23914"/>
    </source>
</evidence>
<dbReference type="Pfam" id="PF13181">
    <property type="entry name" value="TPR_8"/>
    <property type="match status" value="1"/>
</dbReference>
<evidence type="ECO:0000313" key="6">
    <source>
        <dbReference type="Proteomes" id="UP000003374"/>
    </source>
</evidence>
<dbReference type="InterPro" id="IPR014266">
    <property type="entry name" value="PEP-CTERM_TPR_PrsT"/>
</dbReference>
<dbReference type="EMBL" id="AAOF01000010">
    <property type="protein sequence ID" value="EAR21278.1"/>
    <property type="molecule type" value="Genomic_DNA"/>
</dbReference>
<dbReference type="NCBIfam" id="TIGR02917">
    <property type="entry name" value="PEP_TPR_lipo"/>
    <property type="match status" value="1"/>
</dbReference>
<dbReference type="eggNOG" id="COG0457">
    <property type="taxonomic scope" value="Bacteria"/>
</dbReference>
<sequence>MILVLGLILPLTACDQLGSQSPEEHIQNAIEYRDQDKLNAAVIELKNALQQSPDNAKARLLLGKVYVESGQGRAAEKELRRAISLGVDEGEIALELAKAMLIQGRYQDVLDALQPSRQSDPARHAEALIVKGDAGQALGKIELACADYQQASKLDADNLSADLGLVRCDVLQDRIDQARARVKRLLQQHPKHAQSWIMLGRIEAAAQQNKAALDAFDKALELSPNQPGALLGRAQIELIENQLDAAEADIEALRKLAPTSVQANHLLGFLRFRQGRFNDAALAYQDALRANPDFDPAILWLGLTNYAQHNYEQAIQRFSRFLQKYPDSVRVKVLLALSQAQAGGDDAAVQTLRELQGVDIEDPKVLAAIGQAALSAGDSATGRHYFEQAVARAPDKAAFRMALASVLLESGDARQAIEELDVASQLDKKDSRADVALIRTLIAKRQLDQALPAIDRLQEKLPESAIPEVLRGLVFLLQKKSDTALQAFTAAVKKDPDSIGGHHGLAVLAIQKRDFAAAKKHYQAILDAHPGNLRTELALSGLARRSDDRAGALSWLERAAEDNPESAIAAGLYARELLAQGKTRKALQAIQKALETNPEHVGLLYMRGASLLAEGEHRAAADTYQELIAAHPKFMLARLQLARARRQLNDIDGAREALTEALELSPHHVGAKVTLLLLEAQAKNFSRALKLVHEIEQQHPKSPVGQLLEAQVRVLQDKLPQAIDTLLSAAKAHPESRAVMRMLASLQWATGKREASVTILAAWLKTHPGDLQMARALGDRYLAMGRNKAAGEIYEKVIQDHPRDALVLNNLALARWLDDPEQAMKLAREANRLQPKNPALQDTLGWMLVEDGQVEQGLPLLESAKERLGDSLTVQYHYAAALARAGRQSAAREELKDLLAKDKSFPEKNAAQALLEKL</sequence>
<dbReference type="Pfam" id="PF14559">
    <property type="entry name" value="TPR_19"/>
    <property type="match status" value="3"/>
</dbReference>
<organism evidence="5 6">
    <name type="scientific">Nitrococcus mobilis Nb-231</name>
    <dbReference type="NCBI Taxonomy" id="314278"/>
    <lineage>
        <taxon>Bacteria</taxon>
        <taxon>Pseudomonadati</taxon>
        <taxon>Pseudomonadota</taxon>
        <taxon>Gammaproteobacteria</taxon>
        <taxon>Chromatiales</taxon>
        <taxon>Ectothiorhodospiraceae</taxon>
        <taxon>Nitrococcus</taxon>
    </lineage>
</organism>
<evidence type="ECO:0000256" key="1">
    <source>
        <dbReference type="ARBA" id="ARBA00022737"/>
    </source>
</evidence>
<feature type="repeat" description="TPR" evidence="3">
    <location>
        <begin position="771"/>
        <end position="804"/>
    </location>
</feature>
<comment type="caution">
    <text evidence="5">The sequence shown here is derived from an EMBL/GenBank/DDBJ whole genome shotgun (WGS) entry which is preliminary data.</text>
</comment>
<keyword evidence="1" id="KW-0677">Repeat</keyword>
<feature type="repeat" description="TPR" evidence="3">
    <location>
        <begin position="261"/>
        <end position="294"/>
    </location>
</feature>
<feature type="repeat" description="TPR" evidence="3">
    <location>
        <begin position="193"/>
        <end position="226"/>
    </location>
</feature>
<evidence type="ECO:0000313" key="5">
    <source>
        <dbReference type="EMBL" id="EAR21278.1"/>
    </source>
</evidence>
<dbReference type="SMART" id="SM00028">
    <property type="entry name" value="TPR"/>
    <property type="match status" value="16"/>
</dbReference>
<dbReference type="PROSITE" id="PS50005">
    <property type="entry name" value="TPR"/>
    <property type="match status" value="7"/>
</dbReference>
<dbReference type="AlphaFoldDB" id="A4BSK8"/>
<gene>
    <name evidence="5" type="ORF">NB231_08475</name>
</gene>
<keyword evidence="6" id="KW-1185">Reference proteome</keyword>
<protein>
    <submittedName>
        <fullName evidence="5">TPR repeat protein</fullName>
    </submittedName>
</protein>
<dbReference type="Proteomes" id="UP000003374">
    <property type="component" value="Unassembled WGS sequence"/>
</dbReference>
<dbReference type="InterPro" id="IPR056413">
    <property type="entry name" value="TPR_CcmH_CycH"/>
</dbReference>
<accession>A4BSK8</accession>
<dbReference type="PANTHER" id="PTHR45586">
    <property type="entry name" value="TPR REPEAT-CONTAINING PROTEIN PA4667"/>
    <property type="match status" value="1"/>
</dbReference>
<dbReference type="Pfam" id="PF23914">
    <property type="entry name" value="TPR_CcmH_CycH"/>
    <property type="match status" value="1"/>
</dbReference>
<dbReference type="Pfam" id="PF13432">
    <property type="entry name" value="TPR_16"/>
    <property type="match status" value="3"/>
</dbReference>
<name>A4BSK8_9GAMM</name>
<feature type="repeat" description="TPR" evidence="3">
    <location>
        <begin position="635"/>
        <end position="668"/>
    </location>
</feature>
<feature type="repeat" description="TPR" evidence="3">
    <location>
        <begin position="567"/>
        <end position="600"/>
    </location>
</feature>
<dbReference type="STRING" id="314278.NB231_08475"/>
<reference evidence="5 6" key="1">
    <citation type="submission" date="2006-02" db="EMBL/GenBank/DDBJ databases">
        <authorList>
            <person name="Waterbury J."/>
            <person name="Ferriera S."/>
            <person name="Johnson J."/>
            <person name="Kravitz S."/>
            <person name="Halpern A."/>
            <person name="Remington K."/>
            <person name="Beeson K."/>
            <person name="Tran B."/>
            <person name="Rogers Y.-H."/>
            <person name="Friedman R."/>
            <person name="Venter J.C."/>
        </authorList>
    </citation>
    <scope>NUCLEOTIDE SEQUENCE [LARGE SCALE GENOMIC DNA]</scope>
    <source>
        <strain evidence="5 6">Nb-231</strain>
    </source>
</reference>
<dbReference type="SUPFAM" id="SSF81901">
    <property type="entry name" value="HCP-like"/>
    <property type="match status" value="1"/>
</dbReference>
<evidence type="ECO:0000256" key="2">
    <source>
        <dbReference type="ARBA" id="ARBA00022803"/>
    </source>
</evidence>
<dbReference type="HOGENOM" id="CLU_007251_0_1_6"/>
<dbReference type="InterPro" id="IPR011990">
    <property type="entry name" value="TPR-like_helical_dom_sf"/>
</dbReference>
<dbReference type="InterPro" id="IPR019734">
    <property type="entry name" value="TPR_rpt"/>
</dbReference>
<dbReference type="PANTHER" id="PTHR45586:SF1">
    <property type="entry name" value="LIPOPOLYSACCHARIDE ASSEMBLY PROTEIN B"/>
    <property type="match status" value="1"/>
</dbReference>
<feature type="repeat" description="TPR" evidence="3">
    <location>
        <begin position="295"/>
        <end position="328"/>
    </location>
</feature>